<evidence type="ECO:0000313" key="6">
    <source>
        <dbReference type="EMBL" id="EGO29665.1"/>
    </source>
</evidence>
<evidence type="ECO:0000256" key="3">
    <source>
        <dbReference type="ARBA" id="ARBA00022833"/>
    </source>
</evidence>
<dbReference type="InterPro" id="IPR000953">
    <property type="entry name" value="Chromo/chromo_shadow_dom"/>
</dbReference>
<protein>
    <recommendedName>
        <fullName evidence="5">Chromo domain-containing protein</fullName>
    </recommendedName>
</protein>
<feature type="compositionally biased region" description="Low complexity" evidence="4">
    <location>
        <begin position="11"/>
        <end position="32"/>
    </location>
</feature>
<dbReference type="Pfam" id="PF00628">
    <property type="entry name" value="PHD"/>
    <property type="match status" value="1"/>
</dbReference>
<dbReference type="HOGENOM" id="CLU_1070242_0_0_1"/>
<dbReference type="PROSITE" id="PS50013">
    <property type="entry name" value="CHROMO_2"/>
    <property type="match status" value="1"/>
</dbReference>
<dbReference type="KEGG" id="sla:SERLADRAFT_457730"/>
<proteinExistence type="predicted"/>
<dbReference type="InterPro" id="IPR013083">
    <property type="entry name" value="Znf_RING/FYVE/PHD"/>
</dbReference>
<evidence type="ECO:0000256" key="4">
    <source>
        <dbReference type="SAM" id="MobiDB-lite"/>
    </source>
</evidence>
<sequence length="260" mass="29201">MSSRGSPMVYPKDLPLSPLSSLSDLASKLNSDPGPGPSIEELVLMAKKPVKATQGLSKKRKAQNQNPAESTSKRHRGKSRKKQNTRVTKSASKSPRKLCCAWPTIPRKDSEFNRQFIQCDGCKAWYHYGCVGIVVGDERLERDETFLCPPCSSKNDKGLLKPSERCRRPDCGYAEQGLDPDEYFVERIVGRKQVGRQQFIWLVKWEGYPISMAEWISGDAMQDHIKLAEQFIDDALAEGIDLVPEDTALLMEARRGGWVT</sequence>
<keyword evidence="3" id="KW-0862">Zinc</keyword>
<dbReference type="SUPFAM" id="SSF54160">
    <property type="entry name" value="Chromo domain-like"/>
    <property type="match status" value="1"/>
</dbReference>
<feature type="domain" description="Chromo" evidence="5">
    <location>
        <begin position="183"/>
        <end position="231"/>
    </location>
</feature>
<dbReference type="SMART" id="SM00298">
    <property type="entry name" value="CHROMO"/>
    <property type="match status" value="1"/>
</dbReference>
<dbReference type="Proteomes" id="UP000008064">
    <property type="component" value="Unassembled WGS sequence"/>
</dbReference>
<dbReference type="Gene3D" id="3.30.40.10">
    <property type="entry name" value="Zinc/RING finger domain, C3HC4 (zinc finger)"/>
    <property type="match status" value="1"/>
</dbReference>
<dbReference type="GO" id="GO:0008270">
    <property type="term" value="F:zinc ion binding"/>
    <property type="evidence" value="ECO:0007669"/>
    <property type="project" value="UniProtKB-KW"/>
</dbReference>
<dbReference type="InterPro" id="IPR001965">
    <property type="entry name" value="Znf_PHD"/>
</dbReference>
<feature type="compositionally biased region" description="Basic residues" evidence="4">
    <location>
        <begin position="73"/>
        <end position="84"/>
    </location>
</feature>
<dbReference type="AlphaFoldDB" id="F8NH76"/>
<dbReference type="GO" id="GO:0006338">
    <property type="term" value="P:chromatin remodeling"/>
    <property type="evidence" value="ECO:0007669"/>
    <property type="project" value="UniProtKB-ARBA"/>
</dbReference>
<evidence type="ECO:0000256" key="2">
    <source>
        <dbReference type="ARBA" id="ARBA00022771"/>
    </source>
</evidence>
<evidence type="ECO:0000259" key="5">
    <source>
        <dbReference type="PROSITE" id="PS50013"/>
    </source>
</evidence>
<dbReference type="GeneID" id="18817574"/>
<dbReference type="OrthoDB" id="436852at2759"/>
<dbReference type="RefSeq" id="XP_007313907.1">
    <property type="nucleotide sequence ID" value="XM_007313845.1"/>
</dbReference>
<dbReference type="EMBL" id="GL945429">
    <property type="protein sequence ID" value="EGO29665.1"/>
    <property type="molecule type" value="Genomic_DNA"/>
</dbReference>
<gene>
    <name evidence="6" type="ORF">SERLADRAFT_457730</name>
</gene>
<keyword evidence="1" id="KW-0479">Metal-binding</keyword>
<organism>
    <name type="scientific">Serpula lacrymans var. lacrymans (strain S7.9)</name>
    <name type="common">Dry rot fungus</name>
    <dbReference type="NCBI Taxonomy" id="578457"/>
    <lineage>
        <taxon>Eukaryota</taxon>
        <taxon>Fungi</taxon>
        <taxon>Dikarya</taxon>
        <taxon>Basidiomycota</taxon>
        <taxon>Agaricomycotina</taxon>
        <taxon>Agaricomycetes</taxon>
        <taxon>Agaricomycetidae</taxon>
        <taxon>Boletales</taxon>
        <taxon>Coniophorineae</taxon>
        <taxon>Serpulaceae</taxon>
        <taxon>Serpula</taxon>
    </lineage>
</organism>
<keyword evidence="2" id="KW-0863">Zinc-finger</keyword>
<dbReference type="CDD" id="cd15517">
    <property type="entry name" value="PHD_TCF19_like"/>
    <property type="match status" value="1"/>
</dbReference>
<accession>F8NH76</accession>
<reference evidence="6" key="1">
    <citation type="submission" date="2011-04" db="EMBL/GenBank/DDBJ databases">
        <title>Evolution of plant cell wall degrading machinery underlies the functional diversity of forest fungi.</title>
        <authorList>
            <consortium name="US DOE Joint Genome Institute (JGI-PGF)"/>
            <person name="Eastwood D.C."/>
            <person name="Floudas D."/>
            <person name="Binder M."/>
            <person name="Majcherczyk A."/>
            <person name="Schneider P."/>
            <person name="Aerts A."/>
            <person name="Asiegbu F.O."/>
            <person name="Baker S.E."/>
            <person name="Barry K."/>
            <person name="Bendiksby M."/>
            <person name="Blumentritt M."/>
            <person name="Coutinho P.M."/>
            <person name="Cullen D."/>
            <person name="Cullen D."/>
            <person name="Gathman A."/>
            <person name="Goodell B."/>
            <person name="Henrissat B."/>
            <person name="Ihrmark K."/>
            <person name="Kauserud H."/>
            <person name="Kohler A."/>
            <person name="LaButti K."/>
            <person name="Lapidus A."/>
            <person name="Lavin J.L."/>
            <person name="Lee Y.-H."/>
            <person name="Lindquist E."/>
            <person name="Lilly W."/>
            <person name="Lucas S."/>
            <person name="Morin E."/>
            <person name="Murat C."/>
            <person name="Oguiza J.A."/>
            <person name="Park J."/>
            <person name="Pisabarro A.G."/>
            <person name="Riley R."/>
            <person name="Rosling A."/>
            <person name="Salamov A."/>
            <person name="Schmidt O."/>
            <person name="Schmutz J."/>
            <person name="Skrede I."/>
            <person name="Stenlid J."/>
            <person name="Wiebenga A."/>
            <person name="Xie X."/>
            <person name="Kues U."/>
            <person name="Hibbett D.S."/>
            <person name="Hoffmeister D."/>
            <person name="Hogberg N."/>
            <person name="Martin F."/>
            <person name="Grigoriev I.V."/>
            <person name="Watkinson S.C."/>
        </authorList>
    </citation>
    <scope>NUCLEOTIDE SEQUENCE</scope>
    <source>
        <strain evidence="6">S7.9</strain>
    </source>
</reference>
<dbReference type="InterPro" id="IPR016197">
    <property type="entry name" value="Chromo-like_dom_sf"/>
</dbReference>
<dbReference type="SMART" id="SM00249">
    <property type="entry name" value="PHD"/>
    <property type="match status" value="1"/>
</dbReference>
<dbReference type="Gene3D" id="2.40.50.40">
    <property type="match status" value="1"/>
</dbReference>
<name>F8NH76_SERL9</name>
<dbReference type="InterPro" id="IPR019787">
    <property type="entry name" value="Znf_PHD-finger"/>
</dbReference>
<evidence type="ECO:0000256" key="1">
    <source>
        <dbReference type="ARBA" id="ARBA00022723"/>
    </source>
</evidence>
<feature type="region of interest" description="Disordered" evidence="4">
    <location>
        <begin position="1"/>
        <end position="92"/>
    </location>
</feature>